<feature type="transmembrane region" description="Helical" evidence="1">
    <location>
        <begin position="297"/>
        <end position="315"/>
    </location>
</feature>
<evidence type="ECO:0000256" key="1">
    <source>
        <dbReference type="SAM" id="Phobius"/>
    </source>
</evidence>
<dbReference type="Pfam" id="PF09925">
    <property type="entry name" value="DUF2157"/>
    <property type="match status" value="1"/>
</dbReference>
<dbReference type="InterPro" id="IPR018677">
    <property type="entry name" value="DUF2157"/>
</dbReference>
<protein>
    <submittedName>
        <fullName evidence="3">DUF2157 domain-containing protein</fullName>
    </submittedName>
</protein>
<sequence>MNLCHRLPRPHLPPALRPVQAQLQRWQAVGLLTPEQAAQILAYEQASATGAARRQWGLTLSALGALVLGLGIIALVAANWGSISGGLKIAGLTTLMLSSYTLGYRLRDADGAGWPGTGAAFYLLGGVLFGALLGLLAQGMQLDVSIGTLLMLWGAGLLALAYAVRLPAALHLALPLGAVLPLLDLYGGTLYGWGGGGLLPLWVMLLISLLFAGVAVWHDQSSRSPALHALGSPWAFWFPPLLLGSATALMYHGLAASLGTGTPDSPALEQGILLVQVLAGLLALGVAYLGGRMERRAVIHWGLLGVAAAVLGLYFSLFARLLNIALVLIGAGLLLLGVGYLLERARRRLSWGLA</sequence>
<feature type="domain" description="DUF2157" evidence="2">
    <location>
        <begin position="24"/>
        <end position="168"/>
    </location>
</feature>
<feature type="transmembrane region" description="Helical" evidence="1">
    <location>
        <begin position="119"/>
        <end position="138"/>
    </location>
</feature>
<dbReference type="Proteomes" id="UP001596297">
    <property type="component" value="Unassembled WGS sequence"/>
</dbReference>
<dbReference type="EMBL" id="JBHSWD010000001">
    <property type="protein sequence ID" value="MFC6592097.1"/>
    <property type="molecule type" value="Genomic_DNA"/>
</dbReference>
<keyword evidence="1" id="KW-0472">Membrane</keyword>
<keyword evidence="1" id="KW-1133">Transmembrane helix</keyword>
<reference evidence="4" key="1">
    <citation type="journal article" date="2019" name="Int. J. Syst. Evol. Microbiol.">
        <title>The Global Catalogue of Microorganisms (GCM) 10K type strain sequencing project: providing services to taxonomists for standard genome sequencing and annotation.</title>
        <authorList>
            <consortium name="The Broad Institute Genomics Platform"/>
            <consortium name="The Broad Institute Genome Sequencing Center for Infectious Disease"/>
            <person name="Wu L."/>
            <person name="Ma J."/>
        </authorList>
    </citation>
    <scope>NUCLEOTIDE SEQUENCE [LARGE SCALE GENOMIC DNA]</scope>
    <source>
        <strain evidence="4">CGMCC 1.15772</strain>
    </source>
</reference>
<evidence type="ECO:0000259" key="2">
    <source>
        <dbReference type="Pfam" id="PF09925"/>
    </source>
</evidence>
<organism evidence="3 4">
    <name type="scientific">Deinococcus lacus</name>
    <dbReference type="NCBI Taxonomy" id="392561"/>
    <lineage>
        <taxon>Bacteria</taxon>
        <taxon>Thermotogati</taxon>
        <taxon>Deinococcota</taxon>
        <taxon>Deinococci</taxon>
        <taxon>Deinococcales</taxon>
        <taxon>Deinococcaceae</taxon>
        <taxon>Deinococcus</taxon>
    </lineage>
</organism>
<name>A0ABW1YFQ4_9DEIO</name>
<proteinExistence type="predicted"/>
<evidence type="ECO:0000313" key="3">
    <source>
        <dbReference type="EMBL" id="MFC6592097.1"/>
    </source>
</evidence>
<keyword evidence="1" id="KW-0812">Transmembrane</keyword>
<feature type="transmembrane region" description="Helical" evidence="1">
    <location>
        <begin position="229"/>
        <end position="251"/>
    </location>
</feature>
<accession>A0ABW1YFQ4</accession>
<feature type="transmembrane region" description="Helical" evidence="1">
    <location>
        <begin position="271"/>
        <end position="290"/>
    </location>
</feature>
<keyword evidence="4" id="KW-1185">Reference proteome</keyword>
<feature type="transmembrane region" description="Helical" evidence="1">
    <location>
        <begin position="321"/>
        <end position="342"/>
    </location>
</feature>
<evidence type="ECO:0000313" key="4">
    <source>
        <dbReference type="Proteomes" id="UP001596297"/>
    </source>
</evidence>
<gene>
    <name evidence="3" type="ORF">ACFP81_08840</name>
</gene>
<dbReference type="RefSeq" id="WP_380083111.1">
    <property type="nucleotide sequence ID" value="NZ_JBHSWD010000001.1"/>
</dbReference>
<feature type="transmembrane region" description="Helical" evidence="1">
    <location>
        <begin position="144"/>
        <end position="164"/>
    </location>
</feature>
<comment type="caution">
    <text evidence="3">The sequence shown here is derived from an EMBL/GenBank/DDBJ whole genome shotgun (WGS) entry which is preliminary data.</text>
</comment>
<feature type="transmembrane region" description="Helical" evidence="1">
    <location>
        <begin position="199"/>
        <end position="217"/>
    </location>
</feature>
<feature type="transmembrane region" description="Helical" evidence="1">
    <location>
        <begin position="56"/>
        <end position="77"/>
    </location>
</feature>